<evidence type="ECO:0000259" key="3">
    <source>
        <dbReference type="PROSITE" id="PS51186"/>
    </source>
</evidence>
<dbReference type="InterPro" id="IPR016181">
    <property type="entry name" value="Acyl_CoA_acyltransferase"/>
</dbReference>
<comment type="caution">
    <text evidence="4">The sequence shown here is derived from an EMBL/GenBank/DDBJ whole genome shotgun (WGS) entry which is preliminary data.</text>
</comment>
<keyword evidence="5" id="KW-1185">Reference proteome</keyword>
<keyword evidence="2" id="KW-0812">Transmembrane</keyword>
<reference evidence="4" key="1">
    <citation type="submission" date="2020-12" db="EMBL/GenBank/DDBJ databases">
        <authorList>
            <person name="Iha C."/>
        </authorList>
    </citation>
    <scope>NUCLEOTIDE SEQUENCE</scope>
</reference>
<dbReference type="InterPro" id="IPR011737">
    <property type="entry name" value="CHP02206_TP0381"/>
</dbReference>
<dbReference type="PANTHER" id="PTHR13947">
    <property type="entry name" value="GNAT FAMILY N-ACETYLTRANSFERASE"/>
    <property type="match status" value="1"/>
</dbReference>
<dbReference type="EMBL" id="CAJHUC010000279">
    <property type="protein sequence ID" value="CAD7694811.1"/>
    <property type="molecule type" value="Genomic_DNA"/>
</dbReference>
<dbReference type="Gene3D" id="3.40.630.30">
    <property type="match status" value="1"/>
</dbReference>
<dbReference type="Pfam" id="PF14808">
    <property type="entry name" value="TMEM164"/>
    <property type="match status" value="1"/>
</dbReference>
<keyword evidence="2" id="KW-1133">Transmembrane helix</keyword>
<feature type="domain" description="N-acetyltransferase" evidence="3">
    <location>
        <begin position="271"/>
        <end position="437"/>
    </location>
</feature>
<dbReference type="OrthoDB" id="9975416at2759"/>
<accession>A0A8S1IKT4</accession>
<dbReference type="SUPFAM" id="SSF55729">
    <property type="entry name" value="Acyl-CoA N-acyltransferases (Nat)"/>
    <property type="match status" value="1"/>
</dbReference>
<keyword evidence="2" id="KW-0472">Membrane</keyword>
<dbReference type="CDD" id="cd04301">
    <property type="entry name" value="NAT_SF"/>
    <property type="match status" value="1"/>
</dbReference>
<feature type="transmembrane region" description="Helical" evidence="2">
    <location>
        <begin position="50"/>
        <end position="75"/>
    </location>
</feature>
<keyword evidence="1" id="KW-0808">Transferase</keyword>
<dbReference type="NCBIfam" id="TIGR02206">
    <property type="entry name" value="intg_mem_TP0381"/>
    <property type="match status" value="1"/>
</dbReference>
<evidence type="ECO:0000256" key="1">
    <source>
        <dbReference type="ARBA" id="ARBA00022679"/>
    </source>
</evidence>
<dbReference type="PROSITE" id="PS51186">
    <property type="entry name" value="GNAT"/>
    <property type="match status" value="1"/>
</dbReference>
<dbReference type="PANTHER" id="PTHR13947:SF37">
    <property type="entry name" value="LD18367P"/>
    <property type="match status" value="1"/>
</dbReference>
<sequence>MWSREAFLTWDTMSHFCPEHLGCLATLVGLAVLLPLLGRLWPGQSLPAGIGVGLALVSASGYLLWLAAVLWLGVFVPARDLPLEFCYVVGIMAPVAITTRSQVAFDFLYYGATSGVLHACITPVFAPSFPHPRFFAFWALHGGVVVTAVFAIAALGRRPSYRGIYTTIGLVACVLCVVMPVNYWVDANYFYLREKPIGSVQELLGPWPVYVTATMVLGLVNFHLAYLPFAFLKRRSPARVNTASGGALSPAQQSAAVDVLYEGFARKIHHLLILTKSEDQAKRLIPQLVDFSQSLVAVIDDRVCGVLFMNLGKQRCFRFDWKLGIHEFGLLGTIRRRINYWLVHEKNCHAGELNIQAITVLPELRNHGIGTQMLHEVERYADRNGYQELTLEVVDTNPDAKRLYRRLGFSTKKTERTWPFTTKAGFNAVDSMTKPIGLTPPRKPR</sequence>
<feature type="transmembrane region" description="Helical" evidence="2">
    <location>
        <begin position="20"/>
        <end position="38"/>
    </location>
</feature>
<protein>
    <recommendedName>
        <fullName evidence="3">N-acetyltransferase domain-containing protein</fullName>
    </recommendedName>
</protein>
<evidence type="ECO:0000313" key="4">
    <source>
        <dbReference type="EMBL" id="CAD7694811.1"/>
    </source>
</evidence>
<feature type="transmembrane region" description="Helical" evidence="2">
    <location>
        <begin position="135"/>
        <end position="156"/>
    </location>
</feature>
<dbReference type="AlphaFoldDB" id="A0A8S1IKT4"/>
<gene>
    <name evidence="4" type="ORF">OSTQU699_LOCUS174</name>
</gene>
<dbReference type="GO" id="GO:0008080">
    <property type="term" value="F:N-acetyltransferase activity"/>
    <property type="evidence" value="ECO:0007669"/>
    <property type="project" value="InterPro"/>
</dbReference>
<feature type="transmembrane region" description="Helical" evidence="2">
    <location>
        <begin position="107"/>
        <end position="129"/>
    </location>
</feature>
<organism evidence="4 5">
    <name type="scientific">Ostreobium quekettii</name>
    <dbReference type="NCBI Taxonomy" id="121088"/>
    <lineage>
        <taxon>Eukaryota</taxon>
        <taxon>Viridiplantae</taxon>
        <taxon>Chlorophyta</taxon>
        <taxon>core chlorophytes</taxon>
        <taxon>Ulvophyceae</taxon>
        <taxon>TCBD clade</taxon>
        <taxon>Bryopsidales</taxon>
        <taxon>Ostreobineae</taxon>
        <taxon>Ostreobiaceae</taxon>
        <taxon>Ostreobium</taxon>
    </lineage>
</organism>
<name>A0A8S1IKT4_9CHLO</name>
<feature type="transmembrane region" description="Helical" evidence="2">
    <location>
        <begin position="205"/>
        <end position="229"/>
    </location>
</feature>
<proteinExistence type="predicted"/>
<evidence type="ECO:0000313" key="5">
    <source>
        <dbReference type="Proteomes" id="UP000708148"/>
    </source>
</evidence>
<dbReference type="Proteomes" id="UP000708148">
    <property type="component" value="Unassembled WGS sequence"/>
</dbReference>
<dbReference type="InterPro" id="IPR000182">
    <property type="entry name" value="GNAT_dom"/>
</dbReference>
<dbReference type="Pfam" id="PF00583">
    <property type="entry name" value="Acetyltransf_1"/>
    <property type="match status" value="1"/>
</dbReference>
<evidence type="ECO:0000256" key="2">
    <source>
        <dbReference type="SAM" id="Phobius"/>
    </source>
</evidence>
<dbReference type="InterPro" id="IPR050769">
    <property type="entry name" value="NAT_camello-type"/>
</dbReference>
<feature type="transmembrane region" description="Helical" evidence="2">
    <location>
        <begin position="163"/>
        <end position="185"/>
    </location>
</feature>